<dbReference type="Gene3D" id="1.10.10.60">
    <property type="entry name" value="Homeodomain-like"/>
    <property type="match status" value="1"/>
</dbReference>
<keyword evidence="2" id="KW-0238">DNA-binding</keyword>
<protein>
    <submittedName>
        <fullName evidence="5">AraC family transcriptional regulator ligand-binding domain-containing protein</fullName>
    </submittedName>
</protein>
<dbReference type="Pfam" id="PF12833">
    <property type="entry name" value="HTH_18"/>
    <property type="match status" value="1"/>
</dbReference>
<organism evidence="5 6">
    <name type="scientific">Collimonas rhizosphaerae</name>
    <dbReference type="NCBI Taxonomy" id="3126357"/>
    <lineage>
        <taxon>Bacteria</taxon>
        <taxon>Pseudomonadati</taxon>
        <taxon>Pseudomonadota</taxon>
        <taxon>Betaproteobacteria</taxon>
        <taxon>Burkholderiales</taxon>
        <taxon>Oxalobacteraceae</taxon>
        <taxon>Collimonas</taxon>
    </lineage>
</organism>
<dbReference type="PANTHER" id="PTHR47894:SF1">
    <property type="entry name" value="HTH-TYPE TRANSCRIPTIONAL REGULATOR VQSM"/>
    <property type="match status" value="1"/>
</dbReference>
<dbReference type="SMART" id="SM00342">
    <property type="entry name" value="HTH_ARAC"/>
    <property type="match status" value="1"/>
</dbReference>
<feature type="domain" description="HTH araC/xylS-type" evidence="4">
    <location>
        <begin position="245"/>
        <end position="343"/>
    </location>
</feature>
<dbReference type="InterPro" id="IPR032687">
    <property type="entry name" value="AraC-type_N"/>
</dbReference>
<evidence type="ECO:0000313" key="5">
    <source>
        <dbReference type="EMBL" id="MEM4989357.1"/>
    </source>
</evidence>
<keyword evidence="1" id="KW-0805">Transcription regulation</keyword>
<name>A0ABU9PZC3_9BURK</name>
<gene>
    <name evidence="5" type="ORF">V8G57_18370</name>
</gene>
<evidence type="ECO:0000313" key="6">
    <source>
        <dbReference type="Proteomes" id="UP001495910"/>
    </source>
</evidence>
<comment type="caution">
    <text evidence="5">The sequence shown here is derived from an EMBL/GenBank/DDBJ whole genome shotgun (WGS) entry which is preliminary data.</text>
</comment>
<evidence type="ECO:0000259" key="4">
    <source>
        <dbReference type="PROSITE" id="PS01124"/>
    </source>
</evidence>
<dbReference type="EMBL" id="JBANDC010000013">
    <property type="protein sequence ID" value="MEM4989357.1"/>
    <property type="molecule type" value="Genomic_DNA"/>
</dbReference>
<dbReference type="InterPro" id="IPR018060">
    <property type="entry name" value="HTH_AraC"/>
</dbReference>
<evidence type="ECO:0000256" key="3">
    <source>
        <dbReference type="ARBA" id="ARBA00023163"/>
    </source>
</evidence>
<dbReference type="Proteomes" id="UP001495910">
    <property type="component" value="Unassembled WGS sequence"/>
</dbReference>
<dbReference type="RefSeq" id="WP_342830586.1">
    <property type="nucleotide sequence ID" value="NZ_JBANDC010000013.1"/>
</dbReference>
<dbReference type="InterPro" id="IPR020449">
    <property type="entry name" value="Tscrpt_reg_AraC-type_HTH"/>
</dbReference>
<proteinExistence type="predicted"/>
<keyword evidence="3" id="KW-0804">Transcription</keyword>
<dbReference type="PANTHER" id="PTHR47894">
    <property type="entry name" value="HTH-TYPE TRANSCRIPTIONAL REGULATOR GADX"/>
    <property type="match status" value="1"/>
</dbReference>
<keyword evidence="6" id="KW-1185">Reference proteome</keyword>
<dbReference type="InterPro" id="IPR009057">
    <property type="entry name" value="Homeodomain-like_sf"/>
</dbReference>
<evidence type="ECO:0000256" key="2">
    <source>
        <dbReference type="ARBA" id="ARBA00023125"/>
    </source>
</evidence>
<dbReference type="SUPFAM" id="SSF46689">
    <property type="entry name" value="Homeodomain-like"/>
    <property type="match status" value="1"/>
</dbReference>
<dbReference type="Pfam" id="PF12625">
    <property type="entry name" value="Arabinose_bd"/>
    <property type="match status" value="1"/>
</dbReference>
<accession>A0ABU9PZC3</accession>
<evidence type="ECO:0000256" key="1">
    <source>
        <dbReference type="ARBA" id="ARBA00023015"/>
    </source>
</evidence>
<sequence length="344" mass="38835">MNIKAVKLNTFAQGFVSSAYMRILFEYLKNQGIDASKLLNEPTPDEVDRVLIRYPLQRWISHLQCAAVRLGDPLLGLHLGKTVTPAHFGVIGYIFASCPTLGASLLRLQAYQRLIQEVEQGGLEAPIIDGSDLVLRWPAGSSGGHGRLHLEFGIATLLQFSKCISSKDVEWKQVSFIDPEPSSLHAYRDFFKCEVLFNQAATSIRVPLHSLTVPLKKPEPILVALLERQANEFLNQLPTENEFVMSVRRCITSQIHEGEPELDSVASKFNITPRTLRRRLDQCDTSFRVLLEKIRQQLAKQYLLDPTLQLSDVAQLLGYSEQSTFQRAFLRWTGLTPNAYKRSV</sequence>
<reference evidence="5 6" key="1">
    <citation type="submission" date="2024-02" db="EMBL/GenBank/DDBJ databases">
        <title>Draft genome sequence of Collimonas sp. strain H4R21, an effective mineral-weathering bacterial strain isolated from the beech rhizosphere.</title>
        <authorList>
            <person name="Morin E."/>
            <person name="Uroz S."/>
            <person name="Leveau J.H.J."/>
            <person name="Kumar R."/>
            <person name="Rey M.W."/>
            <person name="Pham J."/>
        </authorList>
    </citation>
    <scope>NUCLEOTIDE SEQUENCE [LARGE SCALE GENOMIC DNA]</scope>
    <source>
        <strain evidence="5 6">H4R21</strain>
    </source>
</reference>
<dbReference type="PROSITE" id="PS01124">
    <property type="entry name" value="HTH_ARAC_FAMILY_2"/>
    <property type="match status" value="1"/>
</dbReference>
<dbReference type="PRINTS" id="PR00032">
    <property type="entry name" value="HTHARAC"/>
</dbReference>